<feature type="domain" description="PAC" evidence="18">
    <location>
        <begin position="1017"/>
        <end position="1069"/>
    </location>
</feature>
<dbReference type="FunFam" id="1.10.287.130:FF:000003">
    <property type="entry name" value="Histidine kinase"/>
    <property type="match status" value="1"/>
</dbReference>
<evidence type="ECO:0000259" key="17">
    <source>
        <dbReference type="PROSITE" id="PS50112"/>
    </source>
</evidence>
<reference evidence="19" key="1">
    <citation type="submission" date="2021-01" db="EMBL/GenBank/DDBJ databases">
        <authorList>
            <person name="Kaushik A."/>
        </authorList>
    </citation>
    <scope>NUCLEOTIDE SEQUENCE</scope>
    <source>
        <strain evidence="19">AG3-1AP</strain>
    </source>
</reference>
<feature type="compositionally biased region" description="Low complexity" evidence="14">
    <location>
        <begin position="700"/>
        <end position="711"/>
    </location>
</feature>
<dbReference type="PROSITE" id="PS50110">
    <property type="entry name" value="RESPONSE_REGULATORY"/>
    <property type="match status" value="1"/>
</dbReference>
<feature type="region of interest" description="Disordered" evidence="14">
    <location>
        <begin position="568"/>
        <end position="649"/>
    </location>
</feature>
<feature type="region of interest" description="Disordered" evidence="14">
    <location>
        <begin position="1121"/>
        <end position="1160"/>
    </location>
</feature>
<dbReference type="InterPro" id="IPR036097">
    <property type="entry name" value="HisK_dim/P_sf"/>
</dbReference>
<feature type="compositionally biased region" description="Low complexity" evidence="14">
    <location>
        <begin position="595"/>
        <end position="649"/>
    </location>
</feature>
<evidence type="ECO:0000256" key="3">
    <source>
        <dbReference type="ARBA" id="ARBA00012438"/>
    </source>
</evidence>
<evidence type="ECO:0000256" key="6">
    <source>
        <dbReference type="ARBA" id="ARBA00022679"/>
    </source>
</evidence>
<protein>
    <recommendedName>
        <fullName evidence="3">histidine kinase</fullName>
        <ecNumber evidence="3">2.7.13.3</ecNumber>
    </recommendedName>
</protein>
<feature type="domain" description="Response regulatory" evidence="16">
    <location>
        <begin position="1572"/>
        <end position="1690"/>
    </location>
</feature>
<dbReference type="SMART" id="SM00388">
    <property type="entry name" value="HisKA"/>
    <property type="match status" value="1"/>
</dbReference>
<keyword evidence="6" id="KW-0808">Transferase</keyword>
<feature type="modified residue" description="4-aspartylphosphate" evidence="13">
    <location>
        <position position="1621"/>
    </location>
</feature>
<dbReference type="InterPro" id="IPR013655">
    <property type="entry name" value="PAS_fold_3"/>
</dbReference>
<dbReference type="FunFam" id="3.30.450.20:FF:000099">
    <property type="entry name" value="Sensory box sensor histidine kinase"/>
    <property type="match status" value="1"/>
</dbReference>
<dbReference type="Gene3D" id="3.40.50.2300">
    <property type="match status" value="1"/>
</dbReference>
<feature type="region of interest" description="Disordered" evidence="14">
    <location>
        <begin position="823"/>
        <end position="843"/>
    </location>
</feature>
<comment type="subcellular location">
    <subcellularLocation>
        <location evidence="2">Cell membrane</location>
        <topology evidence="2">Multi-pass membrane protein</topology>
    </subcellularLocation>
</comment>
<proteinExistence type="predicted"/>
<dbReference type="FunFam" id="3.30.565.10:FF:000010">
    <property type="entry name" value="Sensor histidine kinase RcsC"/>
    <property type="match status" value="1"/>
</dbReference>
<dbReference type="InterPro" id="IPR000700">
    <property type="entry name" value="PAS-assoc_C"/>
</dbReference>
<dbReference type="SMART" id="SM00091">
    <property type="entry name" value="PAS"/>
    <property type="match status" value="2"/>
</dbReference>
<keyword evidence="7" id="KW-0812">Transmembrane</keyword>
<dbReference type="EC" id="2.7.13.3" evidence="3"/>
<dbReference type="PANTHER" id="PTHR45339">
    <property type="entry name" value="HYBRID SIGNAL TRANSDUCTION HISTIDINE KINASE J"/>
    <property type="match status" value="1"/>
</dbReference>
<feature type="compositionally biased region" description="Low complexity" evidence="14">
    <location>
        <begin position="825"/>
        <end position="838"/>
    </location>
</feature>
<evidence type="ECO:0000259" key="15">
    <source>
        <dbReference type="PROSITE" id="PS50109"/>
    </source>
</evidence>
<accession>A0A8H3BP58</accession>
<evidence type="ECO:0000256" key="10">
    <source>
        <dbReference type="ARBA" id="ARBA00022840"/>
    </source>
</evidence>
<dbReference type="InterPro" id="IPR004358">
    <property type="entry name" value="Sig_transdc_His_kin-like_C"/>
</dbReference>
<evidence type="ECO:0000256" key="9">
    <source>
        <dbReference type="ARBA" id="ARBA00022777"/>
    </source>
</evidence>
<feature type="region of interest" description="Disordered" evidence="14">
    <location>
        <begin position="697"/>
        <end position="717"/>
    </location>
</feature>
<evidence type="ECO:0000256" key="12">
    <source>
        <dbReference type="ARBA" id="ARBA00023136"/>
    </source>
</evidence>
<keyword evidence="12" id="KW-0472">Membrane</keyword>
<keyword evidence="8" id="KW-0547">Nucleotide-binding</keyword>
<dbReference type="CDD" id="cd17546">
    <property type="entry name" value="REC_hyHK_CKI1_RcsC-like"/>
    <property type="match status" value="1"/>
</dbReference>
<dbReference type="SMART" id="SM00448">
    <property type="entry name" value="REC"/>
    <property type="match status" value="1"/>
</dbReference>
<dbReference type="SUPFAM" id="SSF55785">
    <property type="entry name" value="PYP-like sensor domain (PAS domain)"/>
    <property type="match status" value="2"/>
</dbReference>
<organism evidence="19 20">
    <name type="scientific">Rhizoctonia solani</name>
    <dbReference type="NCBI Taxonomy" id="456999"/>
    <lineage>
        <taxon>Eukaryota</taxon>
        <taxon>Fungi</taxon>
        <taxon>Dikarya</taxon>
        <taxon>Basidiomycota</taxon>
        <taxon>Agaricomycotina</taxon>
        <taxon>Agaricomycetes</taxon>
        <taxon>Cantharellales</taxon>
        <taxon>Ceratobasidiaceae</taxon>
        <taxon>Rhizoctonia</taxon>
    </lineage>
</organism>
<dbReference type="Pfam" id="PF02518">
    <property type="entry name" value="HATPase_c"/>
    <property type="match status" value="1"/>
</dbReference>
<keyword evidence="4" id="KW-1003">Cell membrane</keyword>
<dbReference type="SUPFAM" id="SSF52172">
    <property type="entry name" value="CheY-like"/>
    <property type="match status" value="1"/>
</dbReference>
<comment type="caution">
    <text evidence="19">The sequence shown here is derived from an EMBL/GenBank/DDBJ whole genome shotgun (WGS) entry which is preliminary data.</text>
</comment>
<evidence type="ECO:0000259" key="18">
    <source>
        <dbReference type="PROSITE" id="PS50113"/>
    </source>
</evidence>
<dbReference type="InterPro" id="IPR035965">
    <property type="entry name" value="PAS-like_dom_sf"/>
</dbReference>
<feature type="domain" description="PAS" evidence="17">
    <location>
        <begin position="435"/>
        <end position="473"/>
    </location>
</feature>
<name>A0A8H3BP58_9AGAM</name>
<evidence type="ECO:0000256" key="8">
    <source>
        <dbReference type="ARBA" id="ARBA00022741"/>
    </source>
</evidence>
<dbReference type="PANTHER" id="PTHR45339:SF5">
    <property type="entry name" value="HISTIDINE KINASE"/>
    <property type="match status" value="1"/>
</dbReference>
<evidence type="ECO:0000256" key="14">
    <source>
        <dbReference type="SAM" id="MobiDB-lite"/>
    </source>
</evidence>
<evidence type="ECO:0000256" key="5">
    <source>
        <dbReference type="ARBA" id="ARBA00022553"/>
    </source>
</evidence>
<dbReference type="InterPro" id="IPR011006">
    <property type="entry name" value="CheY-like_superfamily"/>
</dbReference>
<dbReference type="SUPFAM" id="SSF47384">
    <property type="entry name" value="Homodimeric domain of signal transducing histidine kinase"/>
    <property type="match status" value="1"/>
</dbReference>
<dbReference type="EMBL" id="CAJMWV010002351">
    <property type="protein sequence ID" value="CAE6460453.1"/>
    <property type="molecule type" value="Genomic_DNA"/>
</dbReference>
<dbReference type="CDD" id="cd00130">
    <property type="entry name" value="PAS"/>
    <property type="match status" value="2"/>
</dbReference>
<gene>
    <name evidence="19" type="ORF">RDB_LOCUS75831</name>
</gene>
<evidence type="ECO:0000256" key="4">
    <source>
        <dbReference type="ARBA" id="ARBA00022475"/>
    </source>
</evidence>
<keyword evidence="9" id="KW-0418">Kinase</keyword>
<dbReference type="Gene3D" id="1.10.287.130">
    <property type="match status" value="1"/>
</dbReference>
<feature type="domain" description="PAS" evidence="17">
    <location>
        <begin position="944"/>
        <end position="1014"/>
    </location>
</feature>
<sequence>MKELANPKLVAGCVELLGVVEPLFGYEYGYVCFRILNLAIGACMLRKAGQLGDTLGRMSLASESYSVFWADCAVVVYSDLQGKGAVSLGLCAAFTADVLDRLVELLYANQKHYFIILKELQSMGLSGLMLVLRAHIQDGGVETPSNMHGGALIERFKQPYSRLLWRYLLAVPVFIEHEAQAAYEIHLYVTYWARFRDSHFVDLEDSRNLLQAFNERLLSTRMVHLTGVMILMRFVEPLVVRGCEDLIPTMVERSLRLMWSSVINDGPDTSTARALVGNLLTCIRYILQEVEPKSFKYQQWIVDLVDCIIDEGLTDLVLRVLVAAPDFVPDQLDATERLYNAASEFYEELVYIAPKSYLTLRLNDSGTLTDWQKYITHFFGAGDISQESALRSTRKGCGEVIVHTLMAVLDKSHMDRHPLSSITTMLDLHEAMRGLRFAPEALVVLDANRQVRVISRQAERLFGVPAADIVGRTTNHLWAAEARSIFTLALNESAQRIGQADTAAPVIRRLKTEATLVDMSVAAWHPTDDPMYSTAKSPKNTLPAPRTIMIHECFYTISLRDVVTPRRNLRRPRKTSQARTFLGIPTPSPTEDGGSPSVDLSLSLSPLVHSPLSPHVSSPSTSSLQSVPSLSIPRCSTPSSTSSQASSLPPLVEMLRDGVMDAIDTGVMVLSADGTVGARNQKWLDIGGGGEIGSFFLGQSSSAASDDGSSSPPRQDSATCILSQIPTWHPSVVLMDVDFTSKVDSMAHPLYQAAILGQVVAETRYGAIRLEGEAHYIQPRRKEEEDPNVPYFPRPLSQFGHTHPTADQDNTPSWGISTAAKSEIGTESTRSETTGTLRAPSPTATVSLLSEDPCVWTRSTDMPEGYFPTNARTIPPALDLEPRLERSYAESSLSELLSKGTKLVLEISAHPMRDARGELVGGVMTIKDVTGKEKERIESIHYESEMQFEQVCDCLPQIVWTARPDGSVSYFNKLWYEYTGADILNSVGLGWQGHFHPDDMPSTSEAWSHALRTGEMYEISYRCLRKDGAYRWMVGRALPIRNAQGGITKWVGTSTDIHDTVEALAASKRAKERLQMTLLHAAVTLWAVDRGISFHTSPAAGADFFVDMKVTIAEGPGVQQLKLIGSPHGSTSSSRSDHSSSDAVLHPPTSSYSSHSHSNSRTRLMKNNTMLGRCIYEIWDGNLIAPAIERAFAGERVIQEMEIEGRWFRTQYTPMREEWEVYGEGAGTGAGGDVEDDRPVVGVVGASMDITERKVAEVKLRESFAERSRLLASETAAKEASRLKSQFLANMSHEIRTPIAGVIGLSELLCDTSLNPEQRAIAENIQRSADALLTVINDILDFSKVEMGKLDVDHIPFSLGIVILDTKKMLSFATTKKACMGSLPDEVDFAYTGRVMGDPGRLRQVLTNLLTNSIKFTSEGSITLRAVQEFEDDSIVRVRFSVEDQGVGIAESIRPRLFQPFSQADSSTARRYGGTGLGLTISKNLVDLMGGKIGLESKEGHGTCAWFSVPFQKARDEGKISSPPSEFSNQGTSVVNGSTACQTNNGLLGSNMVSGMAPRPSGSLQRPREGIWILVAEDNLINQQIALKTLQKMNFNAEAVDNGKQVLAAMERRTYDLILMDCQMPEMDGYEATLCIRQMGSPETRSVPIIAMTASAIRGDKEKCLEVGMSDYLSKPVKRKALEAMLVRWLYDESYRQELSRWFLPPVQQSPSSSLKLPALECGKNIGPN</sequence>
<evidence type="ECO:0000256" key="7">
    <source>
        <dbReference type="ARBA" id="ARBA00022692"/>
    </source>
</evidence>
<evidence type="ECO:0000256" key="1">
    <source>
        <dbReference type="ARBA" id="ARBA00000085"/>
    </source>
</evidence>
<dbReference type="SUPFAM" id="SSF55874">
    <property type="entry name" value="ATPase domain of HSP90 chaperone/DNA topoisomerase II/histidine kinase"/>
    <property type="match status" value="1"/>
</dbReference>
<dbReference type="InterPro" id="IPR001789">
    <property type="entry name" value="Sig_transdc_resp-reg_receiver"/>
</dbReference>
<evidence type="ECO:0000259" key="16">
    <source>
        <dbReference type="PROSITE" id="PS50110"/>
    </source>
</evidence>
<dbReference type="InterPro" id="IPR000014">
    <property type="entry name" value="PAS"/>
</dbReference>
<dbReference type="NCBIfam" id="TIGR00229">
    <property type="entry name" value="sensory_box"/>
    <property type="match status" value="1"/>
</dbReference>
<dbReference type="InterPro" id="IPR036890">
    <property type="entry name" value="HATPase_C_sf"/>
</dbReference>
<keyword evidence="11" id="KW-1133">Transmembrane helix</keyword>
<dbReference type="PRINTS" id="PR00344">
    <property type="entry name" value="BCTRLSENSOR"/>
</dbReference>
<feature type="domain" description="PAC" evidence="18">
    <location>
        <begin position="887"/>
        <end position="941"/>
    </location>
</feature>
<evidence type="ECO:0000313" key="19">
    <source>
        <dbReference type="EMBL" id="CAE6460453.1"/>
    </source>
</evidence>
<keyword evidence="10" id="KW-0067">ATP-binding</keyword>
<dbReference type="PROSITE" id="PS50109">
    <property type="entry name" value="HIS_KIN"/>
    <property type="match status" value="1"/>
</dbReference>
<feature type="compositionally biased region" description="Low complexity" evidence="14">
    <location>
        <begin position="1125"/>
        <end position="1134"/>
    </location>
</feature>
<dbReference type="GO" id="GO:0000155">
    <property type="term" value="F:phosphorelay sensor kinase activity"/>
    <property type="evidence" value="ECO:0007669"/>
    <property type="project" value="InterPro"/>
</dbReference>
<dbReference type="CDD" id="cd16922">
    <property type="entry name" value="HATPase_EvgS-ArcB-TorS-like"/>
    <property type="match status" value="1"/>
</dbReference>
<dbReference type="Gene3D" id="3.30.450.20">
    <property type="entry name" value="PAS domain"/>
    <property type="match status" value="3"/>
</dbReference>
<dbReference type="InterPro" id="IPR003594">
    <property type="entry name" value="HATPase_dom"/>
</dbReference>
<dbReference type="SMART" id="SM00387">
    <property type="entry name" value="HATPase_c"/>
    <property type="match status" value="1"/>
</dbReference>
<dbReference type="Gene3D" id="3.30.565.10">
    <property type="entry name" value="Histidine kinase-like ATPase, C-terminal domain"/>
    <property type="match status" value="1"/>
</dbReference>
<dbReference type="Pfam" id="PF08447">
    <property type="entry name" value="PAS_3"/>
    <property type="match status" value="1"/>
</dbReference>
<dbReference type="CDD" id="cd00082">
    <property type="entry name" value="HisKA"/>
    <property type="match status" value="1"/>
</dbReference>
<dbReference type="PROSITE" id="PS50113">
    <property type="entry name" value="PAC"/>
    <property type="match status" value="2"/>
</dbReference>
<dbReference type="InterPro" id="IPR003661">
    <property type="entry name" value="HisK_dim/P_dom"/>
</dbReference>
<keyword evidence="5 13" id="KW-0597">Phosphoprotein</keyword>
<comment type="catalytic activity">
    <reaction evidence="1">
        <text>ATP + protein L-histidine = ADP + protein N-phospho-L-histidine.</text>
        <dbReference type="EC" id="2.7.13.3"/>
    </reaction>
</comment>
<dbReference type="SMART" id="SM00086">
    <property type="entry name" value="PAC"/>
    <property type="match status" value="2"/>
</dbReference>
<dbReference type="InterPro" id="IPR005467">
    <property type="entry name" value="His_kinase_dom"/>
</dbReference>
<dbReference type="PROSITE" id="PS50112">
    <property type="entry name" value="PAS"/>
    <property type="match status" value="2"/>
</dbReference>
<dbReference type="Proteomes" id="UP000663831">
    <property type="component" value="Unassembled WGS sequence"/>
</dbReference>
<evidence type="ECO:0000313" key="20">
    <source>
        <dbReference type="Proteomes" id="UP000663831"/>
    </source>
</evidence>
<dbReference type="GO" id="GO:0005524">
    <property type="term" value="F:ATP binding"/>
    <property type="evidence" value="ECO:0007669"/>
    <property type="project" value="UniProtKB-KW"/>
</dbReference>
<dbReference type="InterPro" id="IPR001610">
    <property type="entry name" value="PAC"/>
</dbReference>
<evidence type="ECO:0000256" key="2">
    <source>
        <dbReference type="ARBA" id="ARBA00004651"/>
    </source>
</evidence>
<feature type="domain" description="Histidine kinase" evidence="15">
    <location>
        <begin position="1290"/>
        <end position="1513"/>
    </location>
</feature>
<dbReference type="GO" id="GO:0005886">
    <property type="term" value="C:plasma membrane"/>
    <property type="evidence" value="ECO:0007669"/>
    <property type="project" value="UniProtKB-SubCell"/>
</dbReference>
<dbReference type="Pfam" id="PF00512">
    <property type="entry name" value="HisKA"/>
    <property type="match status" value="1"/>
</dbReference>
<evidence type="ECO:0000256" key="11">
    <source>
        <dbReference type="ARBA" id="ARBA00022989"/>
    </source>
</evidence>
<dbReference type="Pfam" id="PF00072">
    <property type="entry name" value="Response_reg"/>
    <property type="match status" value="1"/>
</dbReference>
<evidence type="ECO:0000256" key="13">
    <source>
        <dbReference type="PROSITE-ProRule" id="PRU00169"/>
    </source>
</evidence>